<dbReference type="NCBIfam" id="TIGR01727">
    <property type="entry name" value="oligo_HPY"/>
    <property type="match status" value="1"/>
</dbReference>
<keyword evidence="3 5" id="KW-0067">ATP-binding</keyword>
<keyword evidence="2" id="KW-0547">Nucleotide-binding</keyword>
<protein>
    <submittedName>
        <fullName evidence="5">ABC transporter ATP-binding protein</fullName>
    </submittedName>
</protein>
<dbReference type="PROSITE" id="PS00211">
    <property type="entry name" value="ABC_TRANSPORTER_1"/>
    <property type="match status" value="1"/>
</dbReference>
<dbReference type="GO" id="GO:0015833">
    <property type="term" value="P:peptide transport"/>
    <property type="evidence" value="ECO:0007669"/>
    <property type="project" value="InterPro"/>
</dbReference>
<keyword evidence="1" id="KW-0813">Transport</keyword>
<name>A0A7C3RHS6_DICTH</name>
<dbReference type="SUPFAM" id="SSF52540">
    <property type="entry name" value="P-loop containing nucleoside triphosphate hydrolases"/>
    <property type="match status" value="1"/>
</dbReference>
<dbReference type="PANTHER" id="PTHR43067">
    <property type="entry name" value="OLIGOPEPTIDE/DIPEPTIDE ABC TRANSPORTER, ATPASE SUBUNIT"/>
    <property type="match status" value="1"/>
</dbReference>
<dbReference type="InterPro" id="IPR003439">
    <property type="entry name" value="ABC_transporter-like_ATP-bd"/>
</dbReference>
<gene>
    <name evidence="5" type="ORF">ENW00_03340</name>
</gene>
<evidence type="ECO:0000256" key="1">
    <source>
        <dbReference type="ARBA" id="ARBA00022448"/>
    </source>
</evidence>
<dbReference type="FunFam" id="3.40.50.300:FF:000016">
    <property type="entry name" value="Oligopeptide ABC transporter ATP-binding component"/>
    <property type="match status" value="1"/>
</dbReference>
<accession>A0A7C3RHS6</accession>
<dbReference type="CDD" id="cd03257">
    <property type="entry name" value="ABC_NikE_OppD_transporters"/>
    <property type="match status" value="1"/>
</dbReference>
<evidence type="ECO:0000259" key="4">
    <source>
        <dbReference type="PROSITE" id="PS50893"/>
    </source>
</evidence>
<dbReference type="Gene3D" id="3.40.50.300">
    <property type="entry name" value="P-loop containing nucleotide triphosphate hydrolases"/>
    <property type="match status" value="1"/>
</dbReference>
<dbReference type="GO" id="GO:0005524">
    <property type="term" value="F:ATP binding"/>
    <property type="evidence" value="ECO:0007669"/>
    <property type="project" value="UniProtKB-KW"/>
</dbReference>
<dbReference type="InterPro" id="IPR003593">
    <property type="entry name" value="AAA+_ATPase"/>
</dbReference>
<proteinExistence type="predicted"/>
<dbReference type="AlphaFoldDB" id="A0A7C3RHS6"/>
<sequence>MEILKAENLKAYYLLDIGGKLHSVRAVDNINISIKENEIYGIAGESGCGKSTLIKTLYGMVEPPLNVVGGKVYYRIDNEYKNIFSTNGSLESIRWNYISYIPQGSMSVLNPVVKIIESFWDFIGSHVDISDKSAWRKNIEEHFALLGLPTKVLDAYPHQLSGGMRQRVTIALATILSPKIIVADEPSTALDVVAQRAVIQLLKEIQKNLKNTVILVTHDMGVHASISDRIAIMYAGKIVEEAPTSEIFESPLHPYTKYLIGALPKIGDKSYRVSAPGAPPSLLNPPSGCRFHPRCGQAMEECKVNVPEFVSVNSEHRVACFLYSKEREL</sequence>
<dbReference type="EMBL" id="DTIN01000011">
    <property type="protein sequence ID" value="HFX13178.1"/>
    <property type="molecule type" value="Genomic_DNA"/>
</dbReference>
<dbReference type="Pfam" id="PF08352">
    <property type="entry name" value="oligo_HPY"/>
    <property type="match status" value="1"/>
</dbReference>
<dbReference type="PROSITE" id="PS50893">
    <property type="entry name" value="ABC_TRANSPORTER_2"/>
    <property type="match status" value="1"/>
</dbReference>
<dbReference type="Pfam" id="PF00005">
    <property type="entry name" value="ABC_tran"/>
    <property type="match status" value="1"/>
</dbReference>
<evidence type="ECO:0000313" key="5">
    <source>
        <dbReference type="EMBL" id="HFX13178.1"/>
    </source>
</evidence>
<comment type="caution">
    <text evidence="5">The sequence shown here is derived from an EMBL/GenBank/DDBJ whole genome shotgun (WGS) entry which is preliminary data.</text>
</comment>
<dbReference type="GO" id="GO:0016887">
    <property type="term" value="F:ATP hydrolysis activity"/>
    <property type="evidence" value="ECO:0007669"/>
    <property type="project" value="InterPro"/>
</dbReference>
<feature type="domain" description="ABC transporter" evidence="4">
    <location>
        <begin position="4"/>
        <end position="260"/>
    </location>
</feature>
<dbReference type="InterPro" id="IPR017871">
    <property type="entry name" value="ABC_transporter-like_CS"/>
</dbReference>
<dbReference type="InterPro" id="IPR013563">
    <property type="entry name" value="Oligopep_ABC_C"/>
</dbReference>
<dbReference type="PANTHER" id="PTHR43067:SF2">
    <property type="entry name" value="OLIGOPEPTIDE ABC TRANSPORTER, ATP-BINDING PROTEIN"/>
    <property type="match status" value="1"/>
</dbReference>
<organism evidence="5">
    <name type="scientific">Dictyoglomus thermophilum</name>
    <dbReference type="NCBI Taxonomy" id="14"/>
    <lineage>
        <taxon>Bacteria</taxon>
        <taxon>Pseudomonadati</taxon>
        <taxon>Dictyoglomota</taxon>
        <taxon>Dictyoglomia</taxon>
        <taxon>Dictyoglomales</taxon>
        <taxon>Dictyoglomaceae</taxon>
        <taxon>Dictyoglomus</taxon>
    </lineage>
</organism>
<reference evidence="5" key="1">
    <citation type="journal article" date="2020" name="mSystems">
        <title>Genome- and Community-Level Interaction Insights into Carbon Utilization and Element Cycling Functions of Hydrothermarchaeota in Hydrothermal Sediment.</title>
        <authorList>
            <person name="Zhou Z."/>
            <person name="Liu Y."/>
            <person name="Xu W."/>
            <person name="Pan J."/>
            <person name="Luo Z.H."/>
            <person name="Li M."/>
        </authorList>
    </citation>
    <scope>NUCLEOTIDE SEQUENCE [LARGE SCALE GENOMIC DNA]</scope>
    <source>
        <strain evidence="5">SpSt-81</strain>
    </source>
</reference>
<evidence type="ECO:0000256" key="2">
    <source>
        <dbReference type="ARBA" id="ARBA00022741"/>
    </source>
</evidence>
<evidence type="ECO:0000256" key="3">
    <source>
        <dbReference type="ARBA" id="ARBA00022840"/>
    </source>
</evidence>
<dbReference type="SMART" id="SM00382">
    <property type="entry name" value="AAA"/>
    <property type="match status" value="1"/>
</dbReference>
<dbReference type="InterPro" id="IPR027417">
    <property type="entry name" value="P-loop_NTPase"/>
</dbReference>